<protein>
    <recommendedName>
        <fullName evidence="8">Prenyltransferase alpha-alpha toroid domain-containing protein</fullName>
    </recommendedName>
</protein>
<dbReference type="Pfam" id="PF00432">
    <property type="entry name" value="Prenyltrans"/>
    <property type="match status" value="1"/>
</dbReference>
<dbReference type="GO" id="GO:0046872">
    <property type="term" value="F:metal ion binding"/>
    <property type="evidence" value="ECO:0007669"/>
    <property type="project" value="UniProtKB-KW"/>
</dbReference>
<comment type="cofactor">
    <cofactor evidence="1">
        <name>Zn(2+)</name>
        <dbReference type="ChEBI" id="CHEBI:29105"/>
    </cofactor>
</comment>
<evidence type="ECO:0000256" key="2">
    <source>
        <dbReference type="ARBA" id="ARBA00010497"/>
    </source>
</evidence>
<feature type="domain" description="Prenyltransferase alpha-alpha toroid" evidence="8">
    <location>
        <begin position="7"/>
        <end position="338"/>
    </location>
</feature>
<keyword evidence="6" id="KW-0677">Repeat</keyword>
<dbReference type="InterPro" id="IPR008930">
    <property type="entry name" value="Terpenoid_cyclase/PrenylTrfase"/>
</dbReference>
<evidence type="ECO:0000256" key="1">
    <source>
        <dbReference type="ARBA" id="ARBA00001947"/>
    </source>
</evidence>
<dbReference type="AlphaFoldDB" id="A0A8J5XRP8"/>
<keyword evidence="10" id="KW-1185">Reference proteome</keyword>
<proteinExistence type="inferred from homology"/>
<evidence type="ECO:0000259" key="8">
    <source>
        <dbReference type="Pfam" id="PF00432"/>
    </source>
</evidence>
<keyword evidence="5" id="KW-0479">Metal-binding</keyword>
<dbReference type="Proteomes" id="UP000751190">
    <property type="component" value="Unassembled WGS sequence"/>
</dbReference>
<evidence type="ECO:0000256" key="5">
    <source>
        <dbReference type="ARBA" id="ARBA00022723"/>
    </source>
</evidence>
<gene>
    <name evidence="9" type="ORF">KFE25_007762</name>
</gene>
<evidence type="ECO:0000313" key="9">
    <source>
        <dbReference type="EMBL" id="KAG8469244.1"/>
    </source>
</evidence>
<dbReference type="InterPro" id="IPR001330">
    <property type="entry name" value="Prenyltrans"/>
</dbReference>
<dbReference type="OMA" id="RWCLMRQ"/>
<keyword evidence="7" id="KW-0862">Zinc</keyword>
<keyword evidence="4" id="KW-0808">Transferase</keyword>
<dbReference type="InterPro" id="IPR045089">
    <property type="entry name" value="PGGT1B-like"/>
</dbReference>
<dbReference type="GO" id="GO:0005953">
    <property type="term" value="C:CAAX-protein geranylgeranyltransferase complex"/>
    <property type="evidence" value="ECO:0007669"/>
    <property type="project" value="TreeGrafter"/>
</dbReference>
<evidence type="ECO:0000313" key="10">
    <source>
        <dbReference type="Proteomes" id="UP000751190"/>
    </source>
</evidence>
<keyword evidence="3" id="KW-0637">Prenyltransferase</keyword>
<dbReference type="SUPFAM" id="SSF48239">
    <property type="entry name" value="Terpenoid cyclases/Protein prenyltransferases"/>
    <property type="match status" value="1"/>
</dbReference>
<evidence type="ECO:0000256" key="4">
    <source>
        <dbReference type="ARBA" id="ARBA00022679"/>
    </source>
</evidence>
<dbReference type="Gene3D" id="1.50.10.20">
    <property type="match status" value="1"/>
</dbReference>
<evidence type="ECO:0000256" key="3">
    <source>
        <dbReference type="ARBA" id="ARBA00022602"/>
    </source>
</evidence>
<comment type="similarity">
    <text evidence="2">Belongs to the protein prenyltransferase subunit beta family.</text>
</comment>
<dbReference type="GO" id="GO:0004662">
    <property type="term" value="F:CAAX-protein geranylgeranyltransferase activity"/>
    <property type="evidence" value="ECO:0007669"/>
    <property type="project" value="TreeGrafter"/>
</dbReference>
<accession>A0A8J5XRP8</accession>
<sequence>MAEGLRTGAHELYFTRLLEGELHPAFQGLDANRMTVAYFAITALDVLGALERCRTRDAIVEWILAQQVLPRCARCAGGFRGGSSSGAPFCAGGAFPTHAFDGPHLASTYTALASLLALGDDLARVRRDAVLRGVRALQQPDGSFCAFAGGESDMRFVFCAAAVGTMLGDGDGDGDGGGGGGGGGGDGAWACLDRPSAIAYIPEGGIGLGPGQEAHGGSTFCALAALHLLGALGTLDRPDLAARWCAERQLRGFQGRANKDEDTCYSYWLGASLALLGHAELVAVRECAQFTCRCQSEHGGLCKHEGAQADPLHSCLALCGLSLLGQPGLQPIEPALGITRRAWARARLRCAHLQRAAPAPARARAYAAEGAGGRSWAASLLGLGAPALALACVLLAAPAWFSRGGGVAPLAADW</sequence>
<evidence type="ECO:0000256" key="7">
    <source>
        <dbReference type="ARBA" id="ARBA00022833"/>
    </source>
</evidence>
<dbReference type="EMBL" id="JAGTXO010000003">
    <property type="protein sequence ID" value="KAG8469244.1"/>
    <property type="molecule type" value="Genomic_DNA"/>
</dbReference>
<dbReference type="OrthoDB" id="24893at2759"/>
<reference evidence="9" key="1">
    <citation type="submission" date="2021-05" db="EMBL/GenBank/DDBJ databases">
        <title>The genome of the haptophyte Pavlova lutheri (Diacronema luteri, Pavlovales) - a model for lipid biosynthesis in eukaryotic algae.</title>
        <authorList>
            <person name="Hulatt C.J."/>
            <person name="Posewitz M.C."/>
        </authorList>
    </citation>
    <scope>NUCLEOTIDE SEQUENCE</scope>
    <source>
        <strain evidence="9">NIVA-4/92</strain>
    </source>
</reference>
<name>A0A8J5XRP8_DIALT</name>
<organism evidence="9 10">
    <name type="scientific">Diacronema lutheri</name>
    <name type="common">Unicellular marine alga</name>
    <name type="synonym">Monochrysis lutheri</name>
    <dbReference type="NCBI Taxonomy" id="2081491"/>
    <lineage>
        <taxon>Eukaryota</taxon>
        <taxon>Haptista</taxon>
        <taxon>Haptophyta</taxon>
        <taxon>Pavlovophyceae</taxon>
        <taxon>Pavlovales</taxon>
        <taxon>Pavlovaceae</taxon>
        <taxon>Diacronema</taxon>
    </lineage>
</organism>
<dbReference type="PANTHER" id="PTHR11774:SF4">
    <property type="entry name" value="GERANYLGERANYL TRANSFERASE TYPE-1 SUBUNIT BETA"/>
    <property type="match status" value="1"/>
</dbReference>
<comment type="caution">
    <text evidence="9">The sequence shown here is derived from an EMBL/GenBank/DDBJ whole genome shotgun (WGS) entry which is preliminary data.</text>
</comment>
<evidence type="ECO:0000256" key="6">
    <source>
        <dbReference type="ARBA" id="ARBA00022737"/>
    </source>
</evidence>
<dbReference type="PANTHER" id="PTHR11774">
    <property type="entry name" value="GERANYLGERANYL TRANSFERASE TYPE BETA SUBUNIT"/>
    <property type="match status" value="1"/>
</dbReference>